<dbReference type="STRING" id="797277.SAMN05216198_1704"/>
<feature type="domain" description="AsmA" evidence="2">
    <location>
        <begin position="1"/>
        <end position="574"/>
    </location>
</feature>
<keyword evidence="1" id="KW-1133">Transmembrane helix</keyword>
<dbReference type="EMBL" id="LT629748">
    <property type="protein sequence ID" value="SDS32933.1"/>
    <property type="molecule type" value="Genomic_DNA"/>
</dbReference>
<dbReference type="InterPro" id="IPR007844">
    <property type="entry name" value="AsmA"/>
</dbReference>
<sequence>MARIGGFFIWILTGLVLLVAALALFLVLFDWNLLKPTINERVSEALDRPFAIEGDLSVAWRREPETDGGRAWLPWPHIAAEQMILGNPEWAEGDTFVSLQQVKLRLALLPLLSKTVHIPRIDVQGPVVNAQRLADGRDNWTFDLGSEDDASAEESAPWKLDIGTIGFDQGQIMVDDAISKLQLDMQVEPLGEPIAFDEIVGKPEESATAAPQEYVFAWRAEGRYQGQTVQGEGKVGGLLALQDAALPFPLEADVRAGSTRIRLAGTLTDPQNLGALDLNLRLSGTSLGNLYPLTGVTLPDSPPYSTDGRLSAQLQAAEGATYRYQDFNGSIGDSDIHGDLTYVAGEPRPKLSGSLVSNQLLFSDLAPLIGADSNAEKEARGSSARQPADKVLPVEEFRTERWRAMDADVHVRGRHIVHSEQLPITDLDAQVLLEDGRLHLAPLKFGMAGGELQADIRLNGGTTPLQGQAKLNARGFKLKELAPSFAPMQTSLGELNGDADLSGHGNSVAALLGSADGSVQLVINDGTVSRSLMEIAGLNVGNYLITKMFGDEDVQINCAVADLALDDGLMTTPIFIIDTENALIRVDGEVNFASEELDLDISPDSKGMRIFSLRSPLYVRGSFSDPNPGVHAGPLALRGTGMLALGAVTPAAALLALIAPSGEQTSQCQELLEEMRNDQR</sequence>
<name>A0A1H1RB64_9GAMM</name>
<dbReference type="PANTHER" id="PTHR30441:SF9">
    <property type="entry name" value="ASMA FAMILY PROTEIN YHJG"/>
    <property type="match status" value="1"/>
</dbReference>
<keyword evidence="1" id="KW-0472">Membrane</keyword>
<keyword evidence="1" id="KW-0812">Transmembrane</keyword>
<dbReference type="GO" id="GO:0005886">
    <property type="term" value="C:plasma membrane"/>
    <property type="evidence" value="ECO:0007669"/>
    <property type="project" value="TreeGrafter"/>
</dbReference>
<dbReference type="Proteomes" id="UP000243426">
    <property type="component" value="Chromosome I"/>
</dbReference>
<evidence type="ECO:0000313" key="3">
    <source>
        <dbReference type="EMBL" id="SDS32933.1"/>
    </source>
</evidence>
<feature type="transmembrane region" description="Helical" evidence="1">
    <location>
        <begin position="7"/>
        <end position="29"/>
    </location>
</feature>
<protein>
    <recommendedName>
        <fullName evidence="2">AsmA domain-containing protein</fullName>
    </recommendedName>
</protein>
<organism evidence="3 4">
    <name type="scientific">Halopseudomonas litoralis</name>
    <dbReference type="NCBI Taxonomy" id="797277"/>
    <lineage>
        <taxon>Bacteria</taxon>
        <taxon>Pseudomonadati</taxon>
        <taxon>Pseudomonadota</taxon>
        <taxon>Gammaproteobacteria</taxon>
        <taxon>Pseudomonadales</taxon>
        <taxon>Pseudomonadaceae</taxon>
        <taxon>Halopseudomonas</taxon>
    </lineage>
</organism>
<dbReference type="OrthoDB" id="5749006at2"/>
<evidence type="ECO:0000256" key="1">
    <source>
        <dbReference type="SAM" id="Phobius"/>
    </source>
</evidence>
<gene>
    <name evidence="3" type="ORF">SAMN05216198_1704</name>
</gene>
<dbReference type="InterPro" id="IPR052894">
    <property type="entry name" value="AsmA-related"/>
</dbReference>
<dbReference type="PANTHER" id="PTHR30441">
    <property type="entry name" value="DUF748 DOMAIN-CONTAINING PROTEIN"/>
    <property type="match status" value="1"/>
</dbReference>
<accession>A0A1H1RB64</accession>
<keyword evidence="4" id="KW-1185">Reference proteome</keyword>
<proteinExistence type="predicted"/>
<reference evidence="4" key="1">
    <citation type="submission" date="2016-10" db="EMBL/GenBank/DDBJ databases">
        <authorList>
            <person name="Varghese N."/>
            <person name="Submissions S."/>
        </authorList>
    </citation>
    <scope>NUCLEOTIDE SEQUENCE [LARGE SCALE GENOMIC DNA]</scope>
    <source>
        <strain evidence="4">2SM5</strain>
    </source>
</reference>
<evidence type="ECO:0000259" key="2">
    <source>
        <dbReference type="Pfam" id="PF05170"/>
    </source>
</evidence>
<dbReference type="Pfam" id="PF05170">
    <property type="entry name" value="AsmA"/>
    <property type="match status" value="1"/>
</dbReference>
<evidence type="ECO:0000313" key="4">
    <source>
        <dbReference type="Proteomes" id="UP000243426"/>
    </source>
</evidence>
<dbReference type="GO" id="GO:0090313">
    <property type="term" value="P:regulation of protein targeting to membrane"/>
    <property type="evidence" value="ECO:0007669"/>
    <property type="project" value="TreeGrafter"/>
</dbReference>
<dbReference type="RefSeq" id="WP_090272909.1">
    <property type="nucleotide sequence ID" value="NZ_LT629748.1"/>
</dbReference>
<dbReference type="AlphaFoldDB" id="A0A1H1RB64"/>